<evidence type="ECO:0000313" key="1">
    <source>
        <dbReference type="EMBL" id="KAL3279569.1"/>
    </source>
</evidence>
<organism evidence="1 2">
    <name type="scientific">Cryptolaemus montrouzieri</name>
    <dbReference type="NCBI Taxonomy" id="559131"/>
    <lineage>
        <taxon>Eukaryota</taxon>
        <taxon>Metazoa</taxon>
        <taxon>Ecdysozoa</taxon>
        <taxon>Arthropoda</taxon>
        <taxon>Hexapoda</taxon>
        <taxon>Insecta</taxon>
        <taxon>Pterygota</taxon>
        <taxon>Neoptera</taxon>
        <taxon>Endopterygota</taxon>
        <taxon>Coleoptera</taxon>
        <taxon>Polyphaga</taxon>
        <taxon>Cucujiformia</taxon>
        <taxon>Coccinelloidea</taxon>
        <taxon>Coccinellidae</taxon>
        <taxon>Scymninae</taxon>
        <taxon>Scymnini</taxon>
        <taxon>Cryptolaemus</taxon>
    </lineage>
</organism>
<dbReference type="InterPro" id="IPR036691">
    <property type="entry name" value="Endo/exonu/phosph_ase_sf"/>
</dbReference>
<name>A0ABD2NLZ4_9CUCU</name>
<dbReference type="AlphaFoldDB" id="A0ABD2NLZ4"/>
<dbReference type="SUPFAM" id="SSF56219">
    <property type="entry name" value="DNase I-like"/>
    <property type="match status" value="1"/>
</dbReference>
<proteinExistence type="predicted"/>
<evidence type="ECO:0008006" key="3">
    <source>
        <dbReference type="Google" id="ProtNLM"/>
    </source>
</evidence>
<dbReference type="Proteomes" id="UP001516400">
    <property type="component" value="Unassembled WGS sequence"/>
</dbReference>
<gene>
    <name evidence="1" type="ORF">HHI36_017076</name>
</gene>
<protein>
    <recommendedName>
        <fullName evidence="3">Endonuclease/exonuclease/phosphatase domain-containing protein</fullName>
    </recommendedName>
</protein>
<comment type="caution">
    <text evidence="1">The sequence shown here is derived from an EMBL/GenBank/DDBJ whole genome shotgun (WGS) entry which is preliminary data.</text>
</comment>
<dbReference type="Gene3D" id="3.60.10.10">
    <property type="entry name" value="Endonuclease/exonuclease/phosphatase"/>
    <property type="match status" value="1"/>
</dbReference>
<evidence type="ECO:0000313" key="2">
    <source>
        <dbReference type="Proteomes" id="UP001516400"/>
    </source>
</evidence>
<accession>A0ABD2NLZ4</accession>
<sequence>MLIQWNTSSFKANFEELKLLIRDVMPDMIFLNETFFKPYQNATIQGYAVFRDDRLDGYGGVAVTWAWRAVKKLNRGHMANGVTPSSQVVEDILKDLAKPDPMTTNIIENELSAPTFTVAELTLALLKAKKNTAPVLDGLDFRLFPHLLLSAKLTLYEL</sequence>
<reference evidence="1 2" key="1">
    <citation type="journal article" date="2021" name="BMC Biol.">
        <title>Horizontally acquired antibacterial genes associated with adaptive radiation of ladybird beetles.</title>
        <authorList>
            <person name="Li H.S."/>
            <person name="Tang X.F."/>
            <person name="Huang Y.H."/>
            <person name="Xu Z.Y."/>
            <person name="Chen M.L."/>
            <person name="Du X.Y."/>
            <person name="Qiu B.Y."/>
            <person name="Chen P.T."/>
            <person name="Zhang W."/>
            <person name="Slipinski A."/>
            <person name="Escalona H.E."/>
            <person name="Waterhouse R.M."/>
            <person name="Zwick A."/>
            <person name="Pang H."/>
        </authorList>
    </citation>
    <scope>NUCLEOTIDE SEQUENCE [LARGE SCALE GENOMIC DNA]</scope>
    <source>
        <strain evidence="1">SYSU2018</strain>
    </source>
</reference>
<dbReference type="EMBL" id="JABFTP020000124">
    <property type="protein sequence ID" value="KAL3279569.1"/>
    <property type="molecule type" value="Genomic_DNA"/>
</dbReference>
<keyword evidence="2" id="KW-1185">Reference proteome</keyword>